<dbReference type="PANTHER" id="PTHR33538:SF2">
    <property type="entry name" value="PROTEIN GAMETE EXPRESSED 1"/>
    <property type="match status" value="1"/>
</dbReference>
<gene>
    <name evidence="3" type="ORF">AQUCO_05400079v1</name>
</gene>
<evidence type="ECO:0000256" key="1">
    <source>
        <dbReference type="SAM" id="Coils"/>
    </source>
</evidence>
<accession>A0A2G5CHJ2</accession>
<dbReference type="InParanoid" id="A0A2G5CHJ2"/>
<sequence>METVNTQKGIEGMEKAKQRLANQDSCWRNAYQSLFAGCSEIISDKEKQSRFAWSLADCFQKDSGHPRFPSCNTNGPMANCVKKLDSSARSEYVEFYMEANSICHHLQADTFKRETKRLVNELQKSAQFTEGKLEHIEKRSDKILENSNQIQDSLSSIDSRIDQVAQTSKEVEEQIDVVLNYSKIIFEQSKDIAASQSELQGGQMDMREKLEAGMSMLQDSYKNLGQDIEKLRNEAIEIEKEIKEVSNTMSLKMQNLQNKADDIGDVAGLSLDKQKLLLDGQSTALEGLDFLTKFQSQALEESRSTLQNLVEFGQKQQEELLQRQEQLQRAHDRLVESSRHILEAQKIFESKQASMFMALDKLFVLHNSILQESRTIKSFCFYFLAIVFLYMLTSTKQTYCVRARLYLGLCGTFLIEFIIVRLGDDFDQETWIASKITLARLSFLVLASFQILFSIFSYRDYEVLNHKMLQTLTEKVNLIEKQKLSEDEDTGSDISLSAWIDTDLTEDEDNDFDYYLIKEGTAENSISTTSSSRKYNLRPRFR</sequence>
<keyword evidence="2" id="KW-0812">Transmembrane</keyword>
<dbReference type="AlphaFoldDB" id="A0A2G5CHJ2"/>
<keyword evidence="2" id="KW-1133">Transmembrane helix</keyword>
<dbReference type="Proteomes" id="UP000230069">
    <property type="component" value="Unassembled WGS sequence"/>
</dbReference>
<keyword evidence="4" id="KW-1185">Reference proteome</keyword>
<dbReference type="STRING" id="218851.A0A2G5CHJ2"/>
<name>A0A2G5CHJ2_AQUCA</name>
<evidence type="ECO:0008006" key="5">
    <source>
        <dbReference type="Google" id="ProtNLM"/>
    </source>
</evidence>
<evidence type="ECO:0000313" key="4">
    <source>
        <dbReference type="Proteomes" id="UP000230069"/>
    </source>
</evidence>
<reference evidence="3 4" key="1">
    <citation type="submission" date="2017-09" db="EMBL/GenBank/DDBJ databases">
        <title>WGS assembly of Aquilegia coerulea Goldsmith.</title>
        <authorList>
            <person name="Hodges S."/>
            <person name="Kramer E."/>
            <person name="Nordborg M."/>
            <person name="Tomkins J."/>
            <person name="Borevitz J."/>
            <person name="Derieg N."/>
            <person name="Yan J."/>
            <person name="Mihaltcheva S."/>
            <person name="Hayes R.D."/>
            <person name="Rokhsar D."/>
        </authorList>
    </citation>
    <scope>NUCLEOTIDE SEQUENCE [LARGE SCALE GENOMIC DNA]</scope>
    <source>
        <strain evidence="4">cv. Goldsmith</strain>
    </source>
</reference>
<dbReference type="FunCoup" id="A0A2G5CHJ2">
    <property type="interactions" value="2"/>
</dbReference>
<evidence type="ECO:0000256" key="2">
    <source>
        <dbReference type="SAM" id="Phobius"/>
    </source>
</evidence>
<keyword evidence="2" id="KW-0472">Membrane</keyword>
<protein>
    <recommendedName>
        <fullName evidence="5">Protein GAMETE EXPRESSED 1</fullName>
    </recommendedName>
</protein>
<feature type="transmembrane region" description="Helical" evidence="2">
    <location>
        <begin position="438"/>
        <end position="458"/>
    </location>
</feature>
<dbReference type="EMBL" id="KZ305071">
    <property type="protein sequence ID" value="PIA30728.1"/>
    <property type="molecule type" value="Genomic_DNA"/>
</dbReference>
<dbReference type="OrthoDB" id="377549at2759"/>
<keyword evidence="1" id="KW-0175">Coiled coil</keyword>
<evidence type="ECO:0000313" key="3">
    <source>
        <dbReference type="EMBL" id="PIA30728.1"/>
    </source>
</evidence>
<dbReference type="InterPro" id="IPR040346">
    <property type="entry name" value="GEX1/Brambleberry"/>
</dbReference>
<feature type="transmembrane region" description="Helical" evidence="2">
    <location>
        <begin position="405"/>
        <end position="423"/>
    </location>
</feature>
<feature type="coiled-coil region" evidence="1">
    <location>
        <begin position="214"/>
        <end position="248"/>
    </location>
</feature>
<proteinExistence type="predicted"/>
<feature type="transmembrane region" description="Helical" evidence="2">
    <location>
        <begin position="376"/>
        <end position="393"/>
    </location>
</feature>
<dbReference type="PANTHER" id="PTHR33538">
    <property type="entry name" value="PROTEIN GAMETE EXPRESSED 1"/>
    <property type="match status" value="1"/>
</dbReference>
<organism evidence="3 4">
    <name type="scientific">Aquilegia coerulea</name>
    <name type="common">Rocky mountain columbine</name>
    <dbReference type="NCBI Taxonomy" id="218851"/>
    <lineage>
        <taxon>Eukaryota</taxon>
        <taxon>Viridiplantae</taxon>
        <taxon>Streptophyta</taxon>
        <taxon>Embryophyta</taxon>
        <taxon>Tracheophyta</taxon>
        <taxon>Spermatophyta</taxon>
        <taxon>Magnoliopsida</taxon>
        <taxon>Ranunculales</taxon>
        <taxon>Ranunculaceae</taxon>
        <taxon>Thalictroideae</taxon>
        <taxon>Aquilegia</taxon>
    </lineage>
</organism>